<accession>A0A2P2QLV5</accession>
<organism evidence="1">
    <name type="scientific">Rhizophora mucronata</name>
    <name type="common">Asiatic mangrove</name>
    <dbReference type="NCBI Taxonomy" id="61149"/>
    <lineage>
        <taxon>Eukaryota</taxon>
        <taxon>Viridiplantae</taxon>
        <taxon>Streptophyta</taxon>
        <taxon>Embryophyta</taxon>
        <taxon>Tracheophyta</taxon>
        <taxon>Spermatophyta</taxon>
        <taxon>Magnoliopsida</taxon>
        <taxon>eudicotyledons</taxon>
        <taxon>Gunneridae</taxon>
        <taxon>Pentapetalae</taxon>
        <taxon>rosids</taxon>
        <taxon>fabids</taxon>
        <taxon>Malpighiales</taxon>
        <taxon>Rhizophoraceae</taxon>
        <taxon>Rhizophora</taxon>
    </lineage>
</organism>
<reference evidence="1" key="1">
    <citation type="submission" date="2018-02" db="EMBL/GenBank/DDBJ databases">
        <title>Rhizophora mucronata_Transcriptome.</title>
        <authorList>
            <person name="Meera S.P."/>
            <person name="Sreeshan A."/>
            <person name="Augustine A."/>
        </authorList>
    </citation>
    <scope>NUCLEOTIDE SEQUENCE</scope>
    <source>
        <tissue evidence="1">Leaf</tissue>
    </source>
</reference>
<dbReference type="EMBL" id="GGEC01087498">
    <property type="protein sequence ID" value="MBX67982.1"/>
    <property type="molecule type" value="Transcribed_RNA"/>
</dbReference>
<dbReference type="AlphaFoldDB" id="A0A2P2QLV5"/>
<proteinExistence type="predicted"/>
<sequence length="45" mass="5066">MDHCRSIFCSLTYASKGKCCKVLTILASQFLPSKLWHLHSDSTAH</sequence>
<name>A0A2P2QLV5_RHIMU</name>
<protein>
    <submittedName>
        <fullName evidence="1">Uncharacterized protein</fullName>
    </submittedName>
</protein>
<evidence type="ECO:0000313" key="1">
    <source>
        <dbReference type="EMBL" id="MBX67982.1"/>
    </source>
</evidence>